<keyword evidence="6" id="KW-1185">Reference proteome</keyword>
<evidence type="ECO:0000256" key="1">
    <source>
        <dbReference type="ARBA" id="ARBA00023015"/>
    </source>
</evidence>
<dbReference type="InterPro" id="IPR050204">
    <property type="entry name" value="AraC_XylS_family_regulators"/>
</dbReference>
<comment type="caution">
    <text evidence="5">The sequence shown here is derived from an EMBL/GenBank/DDBJ whole genome shotgun (WGS) entry which is preliminary data.</text>
</comment>
<accession>A0ABN2V454</accession>
<proteinExistence type="predicted"/>
<dbReference type="EMBL" id="BAAAQN010000048">
    <property type="protein sequence ID" value="GAA2049961.1"/>
    <property type="molecule type" value="Genomic_DNA"/>
</dbReference>
<keyword evidence="1" id="KW-0805">Transcription regulation</keyword>
<keyword evidence="3" id="KW-0804">Transcription</keyword>
<gene>
    <name evidence="5" type="ORF">GCM10009839_65180</name>
</gene>
<dbReference type="RefSeq" id="WP_344669531.1">
    <property type="nucleotide sequence ID" value="NZ_BAAAQN010000048.1"/>
</dbReference>
<evidence type="ECO:0000313" key="6">
    <source>
        <dbReference type="Proteomes" id="UP001500751"/>
    </source>
</evidence>
<keyword evidence="2" id="KW-0238">DNA-binding</keyword>
<dbReference type="Pfam" id="PF12833">
    <property type="entry name" value="HTH_18"/>
    <property type="match status" value="1"/>
</dbReference>
<name>A0ABN2V454_9ACTN</name>
<evidence type="ECO:0000259" key="4">
    <source>
        <dbReference type="PROSITE" id="PS01124"/>
    </source>
</evidence>
<evidence type="ECO:0000313" key="5">
    <source>
        <dbReference type="EMBL" id="GAA2049961.1"/>
    </source>
</evidence>
<dbReference type="PANTHER" id="PTHR46796">
    <property type="entry name" value="HTH-TYPE TRANSCRIPTIONAL ACTIVATOR RHAS-RELATED"/>
    <property type="match status" value="1"/>
</dbReference>
<dbReference type="SMART" id="SM00342">
    <property type="entry name" value="HTH_ARAC"/>
    <property type="match status" value="1"/>
</dbReference>
<sequence>MALIDESARGTPHAALSRDVAFYSGYRQAGIAPAQHRGLPSPYLTLILTIDEPLSIAAHPDPGQAPGDFDTLLGGLHTSPALIVHEGRQSGVQIMMSPLAARELLGMPAGAVAGIDVFADEALGRDVLEVRERLREAPDWPARFAAVDAWLMRRRAAVDARRPVSPEVTRAWRMLVASGGAVQVPALAAEVGWSTRHLAGRFGREIGLTPKAAARVVRFDRARRTLAARVREAGYLAPSRGLGLADLAVEHGYFDQAHLDREFRALAGCAPVAWVAEEFRNIQAQRHAGG</sequence>
<reference evidence="5 6" key="1">
    <citation type="journal article" date="2019" name="Int. J. Syst. Evol. Microbiol.">
        <title>The Global Catalogue of Microorganisms (GCM) 10K type strain sequencing project: providing services to taxonomists for standard genome sequencing and annotation.</title>
        <authorList>
            <consortium name="The Broad Institute Genomics Platform"/>
            <consortium name="The Broad Institute Genome Sequencing Center for Infectious Disease"/>
            <person name="Wu L."/>
            <person name="Ma J."/>
        </authorList>
    </citation>
    <scope>NUCLEOTIDE SEQUENCE [LARGE SCALE GENOMIC DNA]</scope>
    <source>
        <strain evidence="5 6">JCM 16014</strain>
    </source>
</reference>
<protein>
    <submittedName>
        <fullName evidence="5">AraC family transcriptional regulator</fullName>
    </submittedName>
</protein>
<dbReference type="PANTHER" id="PTHR46796:SF15">
    <property type="entry name" value="BLL1074 PROTEIN"/>
    <property type="match status" value="1"/>
</dbReference>
<dbReference type="InterPro" id="IPR018060">
    <property type="entry name" value="HTH_AraC"/>
</dbReference>
<organism evidence="5 6">
    <name type="scientific">Catenulispora yoronensis</name>
    <dbReference type="NCBI Taxonomy" id="450799"/>
    <lineage>
        <taxon>Bacteria</taxon>
        <taxon>Bacillati</taxon>
        <taxon>Actinomycetota</taxon>
        <taxon>Actinomycetes</taxon>
        <taxon>Catenulisporales</taxon>
        <taxon>Catenulisporaceae</taxon>
        <taxon>Catenulispora</taxon>
    </lineage>
</organism>
<evidence type="ECO:0000256" key="3">
    <source>
        <dbReference type="ARBA" id="ARBA00023163"/>
    </source>
</evidence>
<dbReference type="Gene3D" id="1.10.10.60">
    <property type="entry name" value="Homeodomain-like"/>
    <property type="match status" value="1"/>
</dbReference>
<dbReference type="PROSITE" id="PS01124">
    <property type="entry name" value="HTH_ARAC_FAMILY_2"/>
    <property type="match status" value="1"/>
</dbReference>
<feature type="domain" description="HTH araC/xylS-type" evidence="4">
    <location>
        <begin position="166"/>
        <end position="277"/>
    </location>
</feature>
<evidence type="ECO:0000256" key="2">
    <source>
        <dbReference type="ARBA" id="ARBA00023125"/>
    </source>
</evidence>
<dbReference type="Proteomes" id="UP001500751">
    <property type="component" value="Unassembled WGS sequence"/>
</dbReference>